<keyword evidence="2" id="KW-1185">Reference proteome</keyword>
<accession>A0ABU6MW97</accession>
<proteinExistence type="predicted"/>
<reference evidence="1 2" key="1">
    <citation type="submission" date="2023-03" db="EMBL/GenBank/DDBJ databases">
        <title>Bacillus Genome Sequencing.</title>
        <authorList>
            <person name="Dunlap C."/>
        </authorList>
    </citation>
    <scope>NUCLEOTIDE SEQUENCE [LARGE SCALE GENOMIC DNA]</scope>
    <source>
        <strain evidence="1 2">B-615</strain>
    </source>
</reference>
<dbReference type="Proteomes" id="UP001309448">
    <property type="component" value="Unassembled WGS sequence"/>
</dbReference>
<name>A0ABU6MW97_9BACI</name>
<evidence type="ECO:0000313" key="2">
    <source>
        <dbReference type="Proteomes" id="UP001309448"/>
    </source>
</evidence>
<dbReference type="RefSeq" id="WP_327902637.1">
    <property type="nucleotide sequence ID" value="NZ_JARLXY010000001.1"/>
</dbReference>
<comment type="caution">
    <text evidence="1">The sequence shown here is derived from an EMBL/GenBank/DDBJ whole genome shotgun (WGS) entry which is preliminary data.</text>
</comment>
<sequence>MKIKILLASLIGLILIWCLPSKDTIEDGFTHQVDFENNLKEYSNGMIEIKDSKIEYRDKEEDSIYRANWKGFRLYAKMGKSDWVSNSVSVGTNKRVFDDKTAYEQYHKLMECLIRIADSKLSIEEIDKLIAKGVDENESPNTYDFGYDRYVGQYRTNHISFTITDRK</sequence>
<organism evidence="1 2">
    <name type="scientific">Bacillus paramycoides</name>
    <dbReference type="NCBI Taxonomy" id="2026194"/>
    <lineage>
        <taxon>Bacteria</taxon>
        <taxon>Bacillati</taxon>
        <taxon>Bacillota</taxon>
        <taxon>Bacilli</taxon>
        <taxon>Bacillales</taxon>
        <taxon>Bacillaceae</taxon>
        <taxon>Bacillus</taxon>
        <taxon>Bacillus cereus group</taxon>
    </lineage>
</organism>
<gene>
    <name evidence="1" type="ORF">P4U88_14510</name>
</gene>
<evidence type="ECO:0000313" key="1">
    <source>
        <dbReference type="EMBL" id="MED1567144.1"/>
    </source>
</evidence>
<dbReference type="EMBL" id="JARMDB010000009">
    <property type="protein sequence ID" value="MED1567144.1"/>
    <property type="molecule type" value="Genomic_DNA"/>
</dbReference>
<protein>
    <submittedName>
        <fullName evidence="1">Uncharacterized protein</fullName>
    </submittedName>
</protein>